<gene>
    <name evidence="1" type="ORF">UFOPK4098_01616</name>
</gene>
<reference evidence="1" key="1">
    <citation type="submission" date="2020-05" db="EMBL/GenBank/DDBJ databases">
        <authorList>
            <person name="Chiriac C."/>
            <person name="Salcher M."/>
            <person name="Ghai R."/>
            <person name="Kavagutti S V."/>
        </authorList>
    </citation>
    <scope>NUCLEOTIDE SEQUENCE</scope>
</reference>
<proteinExistence type="predicted"/>
<dbReference type="Gene3D" id="3.40.50.620">
    <property type="entry name" value="HUPs"/>
    <property type="match status" value="1"/>
</dbReference>
<dbReference type="NCBIfam" id="TIGR00268">
    <property type="entry name" value="ATP-dependent sacrificial sulfur transferase LarE"/>
    <property type="match status" value="1"/>
</dbReference>
<dbReference type="AlphaFoldDB" id="A0A6J7RSB3"/>
<accession>A0A6J7RSB3</accession>
<dbReference type="InterPro" id="IPR014729">
    <property type="entry name" value="Rossmann-like_a/b/a_fold"/>
</dbReference>
<dbReference type="InterPro" id="IPR005232">
    <property type="entry name" value="LarE"/>
</dbReference>
<dbReference type="PANTHER" id="PTHR43169:SF2">
    <property type="entry name" value="NAD_GMP SYNTHASE DOMAIN-CONTAINING PROTEIN"/>
    <property type="match status" value="1"/>
</dbReference>
<dbReference type="PIRSF" id="PIRSF006661">
    <property type="entry name" value="PP-lp_UCP006661"/>
    <property type="match status" value="1"/>
</dbReference>
<dbReference type="InterPro" id="IPR052188">
    <property type="entry name" value="Ni-pincer_cofactor_biosynth"/>
</dbReference>
<dbReference type="SUPFAM" id="SSF52402">
    <property type="entry name" value="Adenine nucleotide alpha hydrolases-like"/>
    <property type="match status" value="1"/>
</dbReference>
<sequence>MSSAICLPPSSPKVDVLRTTIESMGNIVVAFSGGADSAFLGAFATLVLGANKVLCATATSASLAASEADDCRVLATEWGLNWQTFLTNETSRPEYIANNGDRCFHCKDELMDVLVPIARERSAHITLGVNVDDLGDHRPGQQAAEQKGAAFPLVSAGLSKAEIRELSQAMGLRTWNKPAAACLASRVPYGTAVTVGLLSTIDRAEAALRQLGFAGNMRVRHEGKTARIELDASDFARAAEVHGDIVGALSALGYQYITLDLAGFRSGNLNWALEAEKS</sequence>
<organism evidence="1">
    <name type="scientific">freshwater metagenome</name>
    <dbReference type="NCBI Taxonomy" id="449393"/>
    <lineage>
        <taxon>unclassified sequences</taxon>
        <taxon>metagenomes</taxon>
        <taxon>ecological metagenomes</taxon>
    </lineage>
</organism>
<evidence type="ECO:0000313" key="1">
    <source>
        <dbReference type="EMBL" id="CAB5031709.1"/>
    </source>
</evidence>
<name>A0A6J7RSB3_9ZZZZ</name>
<dbReference type="PANTHER" id="PTHR43169">
    <property type="entry name" value="EXSB FAMILY PROTEIN"/>
    <property type="match status" value="1"/>
</dbReference>
<dbReference type="GO" id="GO:0016783">
    <property type="term" value="F:sulfurtransferase activity"/>
    <property type="evidence" value="ECO:0007669"/>
    <property type="project" value="InterPro"/>
</dbReference>
<protein>
    <submittedName>
        <fullName evidence="1">Unannotated protein</fullName>
    </submittedName>
</protein>
<dbReference type="EMBL" id="CAFBPN010000160">
    <property type="protein sequence ID" value="CAB5031709.1"/>
    <property type="molecule type" value="Genomic_DNA"/>
</dbReference>